<comment type="cofactor">
    <cofactor evidence="1">
        <name>FMN</name>
        <dbReference type="ChEBI" id="CHEBI:58210"/>
    </cofactor>
</comment>
<dbReference type="Pfam" id="PF10531">
    <property type="entry name" value="SLBB"/>
    <property type="match status" value="1"/>
</dbReference>
<name>A0A370D9E4_9GAMM</name>
<evidence type="ECO:0000256" key="7">
    <source>
        <dbReference type="ARBA" id="ARBA00023014"/>
    </source>
</evidence>
<dbReference type="GO" id="GO:0051539">
    <property type="term" value="F:4 iron, 4 sulfur cluster binding"/>
    <property type="evidence" value="ECO:0007669"/>
    <property type="project" value="UniProtKB-KW"/>
</dbReference>
<dbReference type="Gene3D" id="3.10.20.600">
    <property type="match status" value="1"/>
</dbReference>
<reference evidence="11 12" key="1">
    <citation type="journal article" date="2018" name="ISME J.">
        <title>Endosymbiont genomes yield clues of tubeworm success.</title>
        <authorList>
            <person name="Li Y."/>
            <person name="Liles M.R."/>
            <person name="Halanych K.M."/>
        </authorList>
    </citation>
    <scope>NUCLEOTIDE SEQUENCE [LARGE SCALE GENOMIC DNA]</scope>
    <source>
        <strain evidence="11">A1462</strain>
    </source>
</reference>
<gene>
    <name evidence="11" type="ORF">DIZ78_17775</name>
</gene>
<accession>A0A370D9E4</accession>
<keyword evidence="4" id="KW-0004">4Fe-4S</keyword>
<evidence type="ECO:0000256" key="9">
    <source>
        <dbReference type="ARBA" id="ARBA00032787"/>
    </source>
</evidence>
<protein>
    <recommendedName>
        <fullName evidence="3">NADH-quinone oxidoreductase subunit F</fullName>
    </recommendedName>
    <alternativeName>
        <fullName evidence="8">NADH dehydrogenase I subunit F</fullName>
    </alternativeName>
    <alternativeName>
        <fullName evidence="9">NDH-1 subunit F</fullName>
    </alternativeName>
</protein>
<evidence type="ECO:0000313" key="11">
    <source>
        <dbReference type="EMBL" id="RDH80907.1"/>
    </source>
</evidence>
<dbReference type="InterPro" id="IPR037207">
    <property type="entry name" value="Nuop51_4Fe4S-bd_sf"/>
</dbReference>
<keyword evidence="7" id="KW-0411">Iron-sulfur</keyword>
<dbReference type="EMBL" id="QFXE01000023">
    <property type="protein sequence ID" value="RDH80907.1"/>
    <property type="molecule type" value="Genomic_DNA"/>
</dbReference>
<dbReference type="PANTHER" id="PTHR43578">
    <property type="entry name" value="NADH-QUINONE OXIDOREDUCTASE SUBUNIT F"/>
    <property type="match status" value="1"/>
</dbReference>
<keyword evidence="5" id="KW-0479">Metal-binding</keyword>
<evidence type="ECO:0000313" key="12">
    <source>
        <dbReference type="Proteomes" id="UP000254771"/>
    </source>
</evidence>
<keyword evidence="12" id="KW-1185">Reference proteome</keyword>
<dbReference type="SUPFAM" id="SSF140490">
    <property type="entry name" value="Nqo1C-terminal domain-like"/>
    <property type="match status" value="1"/>
</dbReference>
<dbReference type="Pfam" id="PF01512">
    <property type="entry name" value="Complex1_51K"/>
    <property type="match status" value="1"/>
</dbReference>
<evidence type="ECO:0000256" key="1">
    <source>
        <dbReference type="ARBA" id="ARBA00001917"/>
    </source>
</evidence>
<comment type="caution">
    <text evidence="11">The sequence shown here is derived from an EMBL/GenBank/DDBJ whole genome shotgun (WGS) entry which is preliminary data.</text>
</comment>
<dbReference type="InterPro" id="IPR019554">
    <property type="entry name" value="Soluble_ligand-bd"/>
</dbReference>
<dbReference type="Pfam" id="PF10589">
    <property type="entry name" value="NADH_4Fe-4S"/>
    <property type="match status" value="1"/>
</dbReference>
<dbReference type="AlphaFoldDB" id="A0A370D9E4"/>
<sequence length="429" mass="46454">MDNLNQVLLNENQRVGADFKAWKAVAGSEGLQLALLEEPEDLIETIRQAGLRGLGGSGFPTYKKWQYMAAQEDATEKYLIVNGNEDEPGTFKDRILLEETPHQVIEGACICALACGINRIIFYINPEQKASLENMRAAVAQWEESELYFSLSKKTGQPVEFEVMATSGHYIGGEETAAIESVEGNFPFPRGKPPFPAESGVHGHPTLINNTETIANVGHIIKHGAAWYRDQGVGEASGTKIYCLSGDVLKPGAYELPMGTPLADLIFDHGGGMLVDKLLKAVFTGGPSNTILTPMDLDVPLDFDSVAVRRSALGTGAMIVVSEGTGIVKRVTEYVNFFADSSCGQCPPCKTGTYYISRLLSKIDTGQGSQADLDSLYSLCEMLPGTGRCHLLDGAVKVLESSLYHFKEEYEEAIMPATRFGMGNFGGTD</sequence>
<comment type="similarity">
    <text evidence="2">Belongs to the complex I 51 kDa subunit family.</text>
</comment>
<dbReference type="Gene3D" id="1.20.1440.230">
    <property type="entry name" value="NADH-ubiquinone oxidoreductase 51kDa subunit, iron-sulphur binding domain"/>
    <property type="match status" value="1"/>
</dbReference>
<dbReference type="PANTHER" id="PTHR43578:SF3">
    <property type="entry name" value="NADH-QUINONE OXIDOREDUCTASE SUBUNIT F"/>
    <property type="match status" value="1"/>
</dbReference>
<organism evidence="11 12">
    <name type="scientific">endosymbiont of Escarpia spicata</name>
    <dbReference type="NCBI Taxonomy" id="2200908"/>
    <lineage>
        <taxon>Bacteria</taxon>
        <taxon>Pseudomonadati</taxon>
        <taxon>Pseudomonadota</taxon>
        <taxon>Gammaproteobacteria</taxon>
        <taxon>sulfur-oxidizing symbionts</taxon>
    </lineage>
</organism>
<dbReference type="Proteomes" id="UP000254771">
    <property type="component" value="Unassembled WGS sequence"/>
</dbReference>
<dbReference type="GO" id="GO:0046872">
    <property type="term" value="F:metal ion binding"/>
    <property type="evidence" value="ECO:0007669"/>
    <property type="project" value="UniProtKB-KW"/>
</dbReference>
<proteinExistence type="inferred from homology"/>
<keyword evidence="6" id="KW-0408">Iron</keyword>
<dbReference type="Gene3D" id="3.40.50.11540">
    <property type="entry name" value="NADH-ubiquinone oxidoreductase 51kDa subunit"/>
    <property type="match status" value="1"/>
</dbReference>
<dbReference type="SUPFAM" id="SSF142984">
    <property type="entry name" value="Nqo1 middle domain-like"/>
    <property type="match status" value="1"/>
</dbReference>
<dbReference type="InterPro" id="IPR037225">
    <property type="entry name" value="Nuo51_FMN-bd_sf"/>
</dbReference>
<evidence type="ECO:0000256" key="6">
    <source>
        <dbReference type="ARBA" id="ARBA00023004"/>
    </source>
</evidence>
<dbReference type="InterPro" id="IPR011538">
    <property type="entry name" value="Nuo51_FMN-bd"/>
</dbReference>
<dbReference type="SMART" id="SM00928">
    <property type="entry name" value="NADH_4Fe-4S"/>
    <property type="match status" value="1"/>
</dbReference>
<feature type="domain" description="NADH-ubiquinone oxidoreductase 51kDa subunit iron-sulphur binding" evidence="10">
    <location>
        <begin position="328"/>
        <end position="373"/>
    </location>
</feature>
<dbReference type="SUPFAM" id="SSF142019">
    <property type="entry name" value="Nqo1 FMN-binding domain-like"/>
    <property type="match status" value="1"/>
</dbReference>
<evidence type="ECO:0000259" key="10">
    <source>
        <dbReference type="SMART" id="SM00928"/>
    </source>
</evidence>
<evidence type="ECO:0000256" key="3">
    <source>
        <dbReference type="ARBA" id="ARBA00019901"/>
    </source>
</evidence>
<evidence type="ECO:0000256" key="4">
    <source>
        <dbReference type="ARBA" id="ARBA00022485"/>
    </source>
</evidence>
<evidence type="ECO:0000256" key="5">
    <source>
        <dbReference type="ARBA" id="ARBA00022723"/>
    </source>
</evidence>
<evidence type="ECO:0000256" key="2">
    <source>
        <dbReference type="ARBA" id="ARBA00007523"/>
    </source>
</evidence>
<evidence type="ECO:0000256" key="8">
    <source>
        <dbReference type="ARBA" id="ARBA00031578"/>
    </source>
</evidence>
<dbReference type="InterPro" id="IPR019575">
    <property type="entry name" value="Nuop51_4Fe4S-bd"/>
</dbReference>